<name>A0AA44Y4M3_BURVI</name>
<proteinExistence type="predicted"/>
<sequence length="244" mass="26968">MDNGASEQIPAILTTMPLYQRISIENPDGVSVRGVIMYSGKFDSFCPGCGMSATFGGVVTDEWKHTMDVHFRSISAASLSAVSRGNLRVDDPFAISTFSKTVRCTRDDRHSITSHFQVADDRMYIQKIGQYPSVADVLKGDSRELAPELGRGRAREFNLAITAAAHGVGIGAHVYLRRIFESLVEEAHQLARVRDGWDEEVYEKARMAEKVAMLRSELPTFLAEHPQLYKCSREIGLKNGAVAA</sequence>
<comment type="caution">
    <text evidence="1">The sequence shown here is derived from an EMBL/GenBank/DDBJ whole genome shotgun (WGS) entry which is preliminary data.</text>
</comment>
<protein>
    <submittedName>
        <fullName evidence="1">Uncharacterized protein</fullName>
    </submittedName>
</protein>
<dbReference type="RefSeq" id="WP_105856522.1">
    <property type="nucleotide sequence ID" value="NZ_PVHK01000061.1"/>
</dbReference>
<evidence type="ECO:0000313" key="2">
    <source>
        <dbReference type="Proteomes" id="UP000237632"/>
    </source>
</evidence>
<dbReference type="EMBL" id="PVHK01000061">
    <property type="protein sequence ID" value="PRH42535.1"/>
    <property type="molecule type" value="Genomic_DNA"/>
</dbReference>
<accession>A0AA44Y4M3</accession>
<reference evidence="1 2" key="1">
    <citation type="submission" date="2018-03" db="EMBL/GenBank/DDBJ databases">
        <authorList>
            <person name="Nguyen K."/>
            <person name="Fouts D."/>
            <person name="Sutton G."/>
        </authorList>
    </citation>
    <scope>NUCLEOTIDE SEQUENCE [LARGE SCALE GENOMIC DNA]</scope>
    <source>
        <strain evidence="1 2">AU3578</strain>
    </source>
</reference>
<evidence type="ECO:0000313" key="1">
    <source>
        <dbReference type="EMBL" id="PRH42535.1"/>
    </source>
</evidence>
<gene>
    <name evidence="1" type="ORF">C6T65_09695</name>
</gene>
<dbReference type="AlphaFoldDB" id="A0AA44Y4M3"/>
<dbReference type="Proteomes" id="UP000237632">
    <property type="component" value="Unassembled WGS sequence"/>
</dbReference>
<organism evidence="1 2">
    <name type="scientific">Burkholderia vietnamiensis</name>
    <dbReference type="NCBI Taxonomy" id="60552"/>
    <lineage>
        <taxon>Bacteria</taxon>
        <taxon>Pseudomonadati</taxon>
        <taxon>Pseudomonadota</taxon>
        <taxon>Betaproteobacteria</taxon>
        <taxon>Burkholderiales</taxon>
        <taxon>Burkholderiaceae</taxon>
        <taxon>Burkholderia</taxon>
        <taxon>Burkholderia cepacia complex</taxon>
    </lineage>
</organism>